<evidence type="ECO:0000313" key="2">
    <source>
        <dbReference type="EMBL" id="MCK9878153.1"/>
    </source>
</evidence>
<dbReference type="Pfam" id="PF01136">
    <property type="entry name" value="Peptidase_U32"/>
    <property type="match status" value="1"/>
</dbReference>
<reference evidence="2 3" key="1">
    <citation type="submission" date="2022-04" db="EMBL/GenBank/DDBJ databases">
        <title>Genome diversity in the genus Frankia.</title>
        <authorList>
            <person name="Carlos-Shanley C."/>
            <person name="Hahn D."/>
        </authorList>
    </citation>
    <scope>NUCLEOTIDE SEQUENCE [LARGE SCALE GENOMIC DNA]</scope>
    <source>
        <strain evidence="2 3">Ag45/Mut15</strain>
    </source>
</reference>
<comment type="caution">
    <text evidence="2">The sequence shown here is derived from an EMBL/GenBank/DDBJ whole genome shotgun (WGS) entry which is preliminary data.</text>
</comment>
<gene>
    <name evidence="2" type="ORF">MXD59_20680</name>
</gene>
<organism evidence="2 3">
    <name type="scientific">Frankia umida</name>
    <dbReference type="NCBI Taxonomy" id="573489"/>
    <lineage>
        <taxon>Bacteria</taxon>
        <taxon>Bacillati</taxon>
        <taxon>Actinomycetota</taxon>
        <taxon>Actinomycetes</taxon>
        <taxon>Frankiales</taxon>
        <taxon>Frankiaceae</taxon>
        <taxon>Frankia</taxon>
    </lineage>
</organism>
<proteinExistence type="predicted"/>
<evidence type="ECO:0000313" key="3">
    <source>
        <dbReference type="Proteomes" id="UP001201873"/>
    </source>
</evidence>
<feature type="compositionally biased region" description="Basic and acidic residues" evidence="1">
    <location>
        <begin position="318"/>
        <end position="328"/>
    </location>
</feature>
<feature type="region of interest" description="Disordered" evidence="1">
    <location>
        <begin position="301"/>
        <end position="328"/>
    </location>
</feature>
<dbReference type="RefSeq" id="WP_248826288.1">
    <property type="nucleotide sequence ID" value="NZ_JALKFT010000027.1"/>
</dbReference>
<dbReference type="Proteomes" id="UP001201873">
    <property type="component" value="Unassembled WGS sequence"/>
</dbReference>
<name>A0ABT0K2Z3_9ACTN</name>
<keyword evidence="3" id="KW-1185">Reference proteome</keyword>
<protein>
    <submittedName>
        <fullName evidence="2">U32 family peptidase</fullName>
    </submittedName>
</protein>
<accession>A0ABT0K2Z3</accession>
<evidence type="ECO:0000256" key="1">
    <source>
        <dbReference type="SAM" id="MobiDB-lite"/>
    </source>
</evidence>
<dbReference type="InterPro" id="IPR001539">
    <property type="entry name" value="Peptidase_U32"/>
</dbReference>
<sequence length="328" mass="34049">MQRTRDFLRAAGLPGADPHDAPSSAGRFPDGAAFRVEIPSVEGPAALEAVLDEAGRRGVTVHRVSQGSGGLLLTTGELHDLARVAADAQIEVSLFARPLAGWDTGAAALATGAAGLGAQARGTEQLVHVLEDIRRTCEAGIRGVLVTDLGVLSLAADMRAAGELPAGLRFKTSVQMGLANPASIRIAARLGADSYNVPTDLSLAQLAAVRAAVDIPIDLYVEAPDDLGGFVRHFEIAEIVRVAAPVYLKFGLRNAPNIYPAGTHLNATAVALGRERVRRAEIGLELLARYGPTATGSTLPAADLAVPVPTAQPPTGTEPKDAPRLVTR</sequence>
<dbReference type="EMBL" id="JALKFT010000027">
    <property type="protein sequence ID" value="MCK9878153.1"/>
    <property type="molecule type" value="Genomic_DNA"/>
</dbReference>